<organism evidence="11 12">
    <name type="scientific">Eumeta variegata</name>
    <name type="common">Bagworm moth</name>
    <name type="synonym">Eumeta japonica</name>
    <dbReference type="NCBI Taxonomy" id="151549"/>
    <lineage>
        <taxon>Eukaryota</taxon>
        <taxon>Metazoa</taxon>
        <taxon>Ecdysozoa</taxon>
        <taxon>Arthropoda</taxon>
        <taxon>Hexapoda</taxon>
        <taxon>Insecta</taxon>
        <taxon>Pterygota</taxon>
        <taxon>Neoptera</taxon>
        <taxon>Endopterygota</taxon>
        <taxon>Lepidoptera</taxon>
        <taxon>Glossata</taxon>
        <taxon>Ditrysia</taxon>
        <taxon>Tineoidea</taxon>
        <taxon>Psychidae</taxon>
        <taxon>Oiketicinae</taxon>
        <taxon>Eumeta</taxon>
    </lineage>
</organism>
<evidence type="ECO:0000256" key="1">
    <source>
        <dbReference type="ARBA" id="ARBA00004123"/>
    </source>
</evidence>
<keyword evidence="7" id="KW-0539">Nucleus</keyword>
<dbReference type="PROSITE" id="PS50952">
    <property type="entry name" value="KIX"/>
    <property type="match status" value="1"/>
</dbReference>
<evidence type="ECO:0000256" key="8">
    <source>
        <dbReference type="ARBA" id="ARBA00048017"/>
    </source>
</evidence>
<dbReference type="Pfam" id="PF02172">
    <property type="entry name" value="KIX"/>
    <property type="match status" value="1"/>
</dbReference>
<dbReference type="SUPFAM" id="SSF47040">
    <property type="entry name" value="Kix domain of CBP (creb binding protein)"/>
    <property type="match status" value="1"/>
</dbReference>
<dbReference type="GO" id="GO:0005634">
    <property type="term" value="C:nucleus"/>
    <property type="evidence" value="ECO:0007669"/>
    <property type="project" value="UniProtKB-SubCell"/>
</dbReference>
<comment type="catalytic activity">
    <reaction evidence="8">
        <text>L-lysyl-[protein] + acetyl-CoA = N(6)-acetyl-L-lysyl-[protein] + CoA + H(+)</text>
        <dbReference type="Rhea" id="RHEA:45948"/>
        <dbReference type="Rhea" id="RHEA-COMP:9752"/>
        <dbReference type="Rhea" id="RHEA-COMP:10731"/>
        <dbReference type="ChEBI" id="CHEBI:15378"/>
        <dbReference type="ChEBI" id="CHEBI:29969"/>
        <dbReference type="ChEBI" id="CHEBI:57287"/>
        <dbReference type="ChEBI" id="CHEBI:57288"/>
        <dbReference type="ChEBI" id="CHEBI:61930"/>
        <dbReference type="EC" id="2.3.1.48"/>
    </reaction>
</comment>
<comment type="subcellular location">
    <subcellularLocation>
        <location evidence="1">Nucleus</location>
    </subcellularLocation>
</comment>
<dbReference type="GO" id="GO:0003713">
    <property type="term" value="F:transcription coactivator activity"/>
    <property type="evidence" value="ECO:0007669"/>
    <property type="project" value="TreeGrafter"/>
</dbReference>
<reference evidence="11 12" key="1">
    <citation type="journal article" date="2019" name="Commun. Biol.">
        <title>The bagworm genome reveals a unique fibroin gene that provides high tensile strength.</title>
        <authorList>
            <person name="Kono N."/>
            <person name="Nakamura H."/>
            <person name="Ohtoshi R."/>
            <person name="Tomita M."/>
            <person name="Numata K."/>
            <person name="Arakawa K."/>
        </authorList>
    </citation>
    <scope>NUCLEOTIDE SEQUENCE [LARGE SCALE GENOMIC DNA]</scope>
</reference>
<dbReference type="OrthoDB" id="899at2759"/>
<keyword evidence="6" id="KW-0804">Transcription</keyword>
<dbReference type="STRING" id="151549.A0A4C1TZ70"/>
<keyword evidence="4" id="KW-0156">Chromatin regulator</keyword>
<sequence>MKSSPLVQCELGTVDIRLHQCGDDVGDRQLSVLFLIGTSTLQLPGGPVTANPVSGTKEWHQSVTTDLRNHLVHKLLDPTAMLDKRMHNLVAYARKVEGDMYEMANTRSEYYHLLAEKIYKIQKELEEKRQKRKEQQLAAQQQVPQQQQGIQQQQPVNVMGGGVMGEFRPLVPKTLYPCLLRPTIPTQPSLAGIKILLPGEPGPVSVNAPAPSPGHGVGSVGAPLPGTSATILNRKHPQDFIVKKIKV</sequence>
<evidence type="ECO:0000256" key="2">
    <source>
        <dbReference type="ARBA" id="ARBA00013184"/>
    </source>
</evidence>
<keyword evidence="3 11" id="KW-0808">Transferase</keyword>
<feature type="domain" description="KIX" evidence="10">
    <location>
        <begin position="54"/>
        <end position="126"/>
    </location>
</feature>
<dbReference type="InterPro" id="IPR013178">
    <property type="entry name" value="Histone_AcTrfase_Rtt109/CBP"/>
</dbReference>
<dbReference type="InterPro" id="IPR003101">
    <property type="entry name" value="KIX_dom"/>
</dbReference>
<dbReference type="Proteomes" id="UP000299102">
    <property type="component" value="Unassembled WGS sequence"/>
</dbReference>
<dbReference type="GO" id="GO:0000123">
    <property type="term" value="C:histone acetyltransferase complex"/>
    <property type="evidence" value="ECO:0007669"/>
    <property type="project" value="TreeGrafter"/>
</dbReference>
<name>A0A4C1TZ70_EUMVA</name>
<comment type="caution">
    <text evidence="11">The sequence shown here is derived from an EMBL/GenBank/DDBJ whole genome shotgun (WGS) entry which is preliminary data.</text>
</comment>
<keyword evidence="12" id="KW-1185">Reference proteome</keyword>
<dbReference type="Gene3D" id="1.10.246.20">
    <property type="entry name" value="Coactivator CBP, KIX domain"/>
    <property type="match status" value="1"/>
</dbReference>
<evidence type="ECO:0000256" key="3">
    <source>
        <dbReference type="ARBA" id="ARBA00022679"/>
    </source>
</evidence>
<dbReference type="GO" id="GO:0004402">
    <property type="term" value="F:histone acetyltransferase activity"/>
    <property type="evidence" value="ECO:0007669"/>
    <property type="project" value="InterPro"/>
</dbReference>
<dbReference type="GO" id="GO:0045944">
    <property type="term" value="P:positive regulation of transcription by RNA polymerase II"/>
    <property type="evidence" value="ECO:0007669"/>
    <property type="project" value="TreeGrafter"/>
</dbReference>
<dbReference type="PANTHER" id="PTHR13808">
    <property type="entry name" value="CBP/P300-RELATED"/>
    <property type="match status" value="1"/>
</dbReference>
<feature type="region of interest" description="Disordered" evidence="9">
    <location>
        <begin position="132"/>
        <end position="153"/>
    </location>
</feature>
<evidence type="ECO:0000256" key="5">
    <source>
        <dbReference type="ARBA" id="ARBA00023015"/>
    </source>
</evidence>
<keyword evidence="5" id="KW-0805">Transcription regulation</keyword>
<evidence type="ECO:0000313" key="11">
    <source>
        <dbReference type="EMBL" id="GBP19114.1"/>
    </source>
</evidence>
<dbReference type="EMBL" id="BGZK01000104">
    <property type="protein sequence ID" value="GBP19114.1"/>
    <property type="molecule type" value="Genomic_DNA"/>
</dbReference>
<gene>
    <name evidence="11" type="primary">Ep300</name>
    <name evidence="11" type="ORF">EVAR_83427_1</name>
</gene>
<feature type="compositionally biased region" description="Low complexity" evidence="9">
    <location>
        <begin position="136"/>
        <end position="153"/>
    </location>
</feature>
<dbReference type="InterPro" id="IPR036529">
    <property type="entry name" value="KIX_dom_sf"/>
</dbReference>
<evidence type="ECO:0000256" key="4">
    <source>
        <dbReference type="ARBA" id="ARBA00022853"/>
    </source>
</evidence>
<evidence type="ECO:0000259" key="10">
    <source>
        <dbReference type="PROSITE" id="PS50952"/>
    </source>
</evidence>
<dbReference type="PANTHER" id="PTHR13808:SF1">
    <property type="entry name" value="HISTONE ACETYLTRANSFERASE"/>
    <property type="match status" value="1"/>
</dbReference>
<evidence type="ECO:0000256" key="9">
    <source>
        <dbReference type="SAM" id="MobiDB-lite"/>
    </source>
</evidence>
<dbReference type="GO" id="GO:0005667">
    <property type="term" value="C:transcription regulator complex"/>
    <property type="evidence" value="ECO:0007669"/>
    <property type="project" value="TreeGrafter"/>
</dbReference>
<protein>
    <recommendedName>
        <fullName evidence="2">histone acetyltransferase</fullName>
        <ecNumber evidence="2">2.3.1.48</ecNumber>
    </recommendedName>
</protein>
<accession>A0A4C1TZ70</accession>
<dbReference type="GO" id="GO:0031490">
    <property type="term" value="F:chromatin DNA binding"/>
    <property type="evidence" value="ECO:0007669"/>
    <property type="project" value="TreeGrafter"/>
</dbReference>
<evidence type="ECO:0000256" key="6">
    <source>
        <dbReference type="ARBA" id="ARBA00023163"/>
    </source>
</evidence>
<evidence type="ECO:0000256" key="7">
    <source>
        <dbReference type="ARBA" id="ARBA00023242"/>
    </source>
</evidence>
<proteinExistence type="predicted"/>
<dbReference type="EC" id="2.3.1.48" evidence="2"/>
<dbReference type="AlphaFoldDB" id="A0A4C1TZ70"/>
<evidence type="ECO:0000313" key="12">
    <source>
        <dbReference type="Proteomes" id="UP000299102"/>
    </source>
</evidence>